<comment type="caution">
    <text evidence="2">The sequence shown here is derived from an EMBL/GenBank/DDBJ whole genome shotgun (WGS) entry which is preliminary data.</text>
</comment>
<feature type="compositionally biased region" description="Basic residues" evidence="1">
    <location>
        <begin position="424"/>
        <end position="435"/>
    </location>
</feature>
<evidence type="ECO:0000256" key="1">
    <source>
        <dbReference type="SAM" id="MobiDB-lite"/>
    </source>
</evidence>
<dbReference type="Proteomes" id="UP001633002">
    <property type="component" value="Unassembled WGS sequence"/>
</dbReference>
<proteinExistence type="predicted"/>
<keyword evidence="3" id="KW-1185">Reference proteome</keyword>
<protein>
    <submittedName>
        <fullName evidence="2">Uncharacterized protein</fullName>
    </submittedName>
</protein>
<gene>
    <name evidence="2" type="ORF">R1sor_002227</name>
</gene>
<accession>A0ABD3H1K9</accession>
<feature type="region of interest" description="Disordered" evidence="1">
    <location>
        <begin position="386"/>
        <end position="435"/>
    </location>
</feature>
<feature type="compositionally biased region" description="Basic and acidic residues" evidence="1">
    <location>
        <begin position="1"/>
        <end position="14"/>
    </location>
</feature>
<sequence>MLKFLPEKGDKEAVLEETSSSEEESNKNKKKAKKKTVEVLPSQITTAIHRIYTAKHGIAAPSRQEPLHILHLSSICQYKLTLDEQLNCKLVFLDVTHPNLVLWGKPEFCSFMGIVRDLTVSKEFTIVSVMEYGQQLVDFTSAIKEMKDAKLGSRGIQAPLVENSDYRPHSCELRYKTWKEEFTLDKGVGSEAVNLKNKAPRWDFVGIEPAEGSKPFVHPGSKRRFFCTRLLNNFSSEGSTVLDFFSGGVFAREALLSSSDVIYFASSQLEAEFMAKFGKLLQTHSQRVKDWFATYKKKHGHVEVEAPPQVEQSGAATVAALATPFVPDSGEEFPLTNILSQARSVEVDDVASPVQPSDRNDNSEPIEVPIDGVLVTADNAADEVPLAVDEGRPEDNATTAAEEANAHIPGNTSGEKQAIQTQPKSKKKARGRQKV</sequence>
<feature type="compositionally biased region" description="Polar residues" evidence="1">
    <location>
        <begin position="410"/>
        <end position="423"/>
    </location>
</feature>
<feature type="region of interest" description="Disordered" evidence="1">
    <location>
        <begin position="1"/>
        <end position="34"/>
    </location>
</feature>
<organism evidence="2 3">
    <name type="scientific">Riccia sorocarpa</name>
    <dbReference type="NCBI Taxonomy" id="122646"/>
    <lineage>
        <taxon>Eukaryota</taxon>
        <taxon>Viridiplantae</taxon>
        <taxon>Streptophyta</taxon>
        <taxon>Embryophyta</taxon>
        <taxon>Marchantiophyta</taxon>
        <taxon>Marchantiopsida</taxon>
        <taxon>Marchantiidae</taxon>
        <taxon>Marchantiales</taxon>
        <taxon>Ricciaceae</taxon>
        <taxon>Riccia</taxon>
    </lineage>
</organism>
<dbReference type="AlphaFoldDB" id="A0ABD3H1K9"/>
<reference evidence="2 3" key="1">
    <citation type="submission" date="2024-09" db="EMBL/GenBank/DDBJ databases">
        <title>Chromosome-scale assembly of Riccia sorocarpa.</title>
        <authorList>
            <person name="Paukszto L."/>
        </authorList>
    </citation>
    <scope>NUCLEOTIDE SEQUENCE [LARGE SCALE GENOMIC DNA]</scope>
    <source>
        <strain evidence="2">LP-2024</strain>
        <tissue evidence="2">Aerial parts of the thallus</tissue>
    </source>
</reference>
<feature type="region of interest" description="Disordered" evidence="1">
    <location>
        <begin position="347"/>
        <end position="366"/>
    </location>
</feature>
<evidence type="ECO:0000313" key="2">
    <source>
        <dbReference type="EMBL" id="KAL3684205.1"/>
    </source>
</evidence>
<dbReference type="EMBL" id="JBJQOH010000006">
    <property type="protein sequence ID" value="KAL3684205.1"/>
    <property type="molecule type" value="Genomic_DNA"/>
</dbReference>
<evidence type="ECO:0000313" key="3">
    <source>
        <dbReference type="Proteomes" id="UP001633002"/>
    </source>
</evidence>
<name>A0ABD3H1K9_9MARC</name>